<dbReference type="Proteomes" id="UP000245514">
    <property type="component" value="Unassembled WGS sequence"/>
</dbReference>
<protein>
    <submittedName>
        <fullName evidence="1">Uncharacterized protein</fullName>
    </submittedName>
</protein>
<organism evidence="1 2">
    <name type="scientific">Pseudoglutamicibacter cumminsii</name>
    <dbReference type="NCBI Taxonomy" id="156979"/>
    <lineage>
        <taxon>Bacteria</taxon>
        <taxon>Bacillati</taxon>
        <taxon>Actinomycetota</taxon>
        <taxon>Actinomycetes</taxon>
        <taxon>Micrococcales</taxon>
        <taxon>Micrococcaceae</taxon>
        <taxon>Pseudoglutamicibacter</taxon>
    </lineage>
</organism>
<dbReference type="RefSeq" id="WP_109303577.1">
    <property type="nucleotide sequence ID" value="NZ_QFWG01000005.1"/>
</dbReference>
<accession>A0ABX5L7W0</accession>
<gene>
    <name evidence="1" type="ORF">CAY35_04895</name>
</gene>
<reference evidence="1 2" key="1">
    <citation type="submission" date="2018-05" db="EMBL/GenBank/DDBJ databases">
        <title>Draft Genome Sequence of Arthrobacter cumminsii IME1328, Isolated from a Patient Who Suffered from Foot Ulcers in China.</title>
        <authorList>
            <person name="Li M."/>
            <person name="Jiang Z."/>
            <person name="Sun Q."/>
            <person name="Tong Y."/>
        </authorList>
    </citation>
    <scope>NUCLEOTIDE SEQUENCE [LARGE SCALE GENOMIC DNA]</scope>
    <source>
        <strain evidence="1 2">IME1328</strain>
    </source>
</reference>
<evidence type="ECO:0000313" key="1">
    <source>
        <dbReference type="EMBL" id="PWI27795.1"/>
    </source>
</evidence>
<sequence>MKLFGGGPYKADYEYSTFELHAVFAEALVQSVGLPEGCSDFIQGPLEAGEAWLALEITADFIESYGAKVDPTLFRQMEDAQRSYLDETLQGAIEKVRPYVTPAT</sequence>
<comment type="caution">
    <text evidence="1">The sequence shown here is derived from an EMBL/GenBank/DDBJ whole genome shotgun (WGS) entry which is preliminary data.</text>
</comment>
<keyword evidence="2" id="KW-1185">Reference proteome</keyword>
<proteinExistence type="predicted"/>
<evidence type="ECO:0000313" key="2">
    <source>
        <dbReference type="Proteomes" id="UP000245514"/>
    </source>
</evidence>
<name>A0ABX5L7W0_9MICC</name>
<dbReference type="EMBL" id="QFWG01000005">
    <property type="protein sequence ID" value="PWI27795.1"/>
    <property type="molecule type" value="Genomic_DNA"/>
</dbReference>